<comment type="caution">
    <text evidence="10">The sequence shown here is derived from an EMBL/GenBank/DDBJ whole genome shotgun (WGS) entry which is preliminary data.</text>
</comment>
<keyword evidence="11" id="KW-1185">Reference proteome</keyword>
<dbReference type="InterPro" id="IPR023366">
    <property type="entry name" value="ATP_synth_asu-like_sf"/>
</dbReference>
<evidence type="ECO:0000256" key="6">
    <source>
        <dbReference type="ARBA" id="ARBA00022679"/>
    </source>
</evidence>
<dbReference type="PROSITE" id="PS51177">
    <property type="entry name" value="LUMAZINE_BIND"/>
    <property type="match status" value="2"/>
</dbReference>
<accession>A0AAD5T3G0</accession>
<evidence type="ECO:0000256" key="7">
    <source>
        <dbReference type="ARBA" id="ARBA00022737"/>
    </source>
</evidence>
<dbReference type="InterPro" id="IPR017938">
    <property type="entry name" value="Riboflavin_synthase-like_b-brl"/>
</dbReference>
<protein>
    <recommendedName>
        <fullName evidence="4">Riboflavin synthase</fullName>
        <ecNumber evidence="3">2.5.1.9</ecNumber>
    </recommendedName>
</protein>
<name>A0AAD5T3G0_9FUNG</name>
<dbReference type="GO" id="GO:0009231">
    <property type="term" value="P:riboflavin biosynthetic process"/>
    <property type="evidence" value="ECO:0007669"/>
    <property type="project" value="UniProtKB-KW"/>
</dbReference>
<dbReference type="Gene3D" id="2.40.30.20">
    <property type="match status" value="2"/>
</dbReference>
<feature type="repeat" description="Lumazine-binding" evidence="8">
    <location>
        <begin position="107"/>
        <end position="212"/>
    </location>
</feature>
<reference evidence="10" key="1">
    <citation type="submission" date="2020-05" db="EMBL/GenBank/DDBJ databases">
        <title>Phylogenomic resolution of chytrid fungi.</title>
        <authorList>
            <person name="Stajich J.E."/>
            <person name="Amses K."/>
            <person name="Simmons R."/>
            <person name="Seto K."/>
            <person name="Myers J."/>
            <person name="Bonds A."/>
            <person name="Quandt C.A."/>
            <person name="Barry K."/>
            <person name="Liu P."/>
            <person name="Grigoriev I."/>
            <person name="Longcore J.E."/>
            <person name="James T.Y."/>
        </authorList>
    </citation>
    <scope>NUCLEOTIDE SEQUENCE</scope>
    <source>
        <strain evidence="10">JEL0513</strain>
    </source>
</reference>
<evidence type="ECO:0000256" key="2">
    <source>
        <dbReference type="ARBA" id="ARBA00004887"/>
    </source>
</evidence>
<dbReference type="SUPFAM" id="SSF63380">
    <property type="entry name" value="Riboflavin synthase domain-like"/>
    <property type="match status" value="2"/>
</dbReference>
<dbReference type="AlphaFoldDB" id="A0AAD5T3G0"/>
<evidence type="ECO:0000256" key="4">
    <source>
        <dbReference type="ARBA" id="ARBA00013950"/>
    </source>
</evidence>
<keyword evidence="6" id="KW-0808">Transferase</keyword>
<comment type="pathway">
    <text evidence="2">Cofactor biosynthesis; riboflavin biosynthesis; riboflavin from 2-hydroxy-3-oxobutyl phosphate and 5-amino-6-(D-ribitylamino)uracil: step 2/2.</text>
</comment>
<dbReference type="EC" id="2.5.1.9" evidence="3"/>
<dbReference type="GO" id="GO:0004746">
    <property type="term" value="F:riboflavin synthase activity"/>
    <property type="evidence" value="ECO:0007669"/>
    <property type="project" value="UniProtKB-EC"/>
</dbReference>
<dbReference type="EMBL" id="JADGJH010000745">
    <property type="protein sequence ID" value="KAJ3123318.1"/>
    <property type="molecule type" value="Genomic_DNA"/>
</dbReference>
<feature type="domain" description="Lumazine-binding" evidence="9">
    <location>
        <begin position="107"/>
        <end position="212"/>
    </location>
</feature>
<sequence>MVFTGIVETLGRVSKIEEVDETWGGGNGLSVTIEDAATVLSDVHIGDSIVVSGICLTVTEFDEAKTVFKVGIAPETVRRTNLGDWKVGTIVNLERAMNAGTRFGGHLVQGHVDCTIELIEKRDDPPNSLILTFRVPTTYPDALDPLIFVVAKGYVCLNGASLTVIAVDKVARTFSIMLIAHSQGHTNLPLHEIGARINLEVDEIGKYIESVVRGFAEQESAGSGSIGGGVFASLIERAVDAAVERKLKERGL</sequence>
<keyword evidence="5" id="KW-0686">Riboflavin biosynthesis</keyword>
<evidence type="ECO:0000256" key="8">
    <source>
        <dbReference type="PROSITE-ProRule" id="PRU00524"/>
    </source>
</evidence>
<dbReference type="NCBIfam" id="NF006767">
    <property type="entry name" value="PRK09289.1"/>
    <property type="match status" value="1"/>
</dbReference>
<dbReference type="InterPro" id="IPR001783">
    <property type="entry name" value="Lumazine-bd"/>
</dbReference>
<organism evidence="10 11">
    <name type="scientific">Physocladia obscura</name>
    <dbReference type="NCBI Taxonomy" id="109957"/>
    <lineage>
        <taxon>Eukaryota</taxon>
        <taxon>Fungi</taxon>
        <taxon>Fungi incertae sedis</taxon>
        <taxon>Chytridiomycota</taxon>
        <taxon>Chytridiomycota incertae sedis</taxon>
        <taxon>Chytridiomycetes</taxon>
        <taxon>Chytridiales</taxon>
        <taxon>Chytriomycetaceae</taxon>
        <taxon>Physocladia</taxon>
    </lineage>
</organism>
<evidence type="ECO:0000313" key="10">
    <source>
        <dbReference type="EMBL" id="KAJ3123318.1"/>
    </source>
</evidence>
<evidence type="ECO:0000313" key="11">
    <source>
        <dbReference type="Proteomes" id="UP001211907"/>
    </source>
</evidence>
<dbReference type="PIRSF" id="PIRSF000498">
    <property type="entry name" value="Riboflavin_syn_A"/>
    <property type="match status" value="1"/>
</dbReference>
<dbReference type="PANTHER" id="PTHR21098">
    <property type="entry name" value="RIBOFLAVIN SYNTHASE ALPHA CHAIN"/>
    <property type="match status" value="1"/>
</dbReference>
<dbReference type="InterPro" id="IPR026017">
    <property type="entry name" value="Lumazine-bd_dom"/>
</dbReference>
<dbReference type="CDD" id="cd00402">
    <property type="entry name" value="Riboflavin_synthase_like"/>
    <property type="match status" value="1"/>
</dbReference>
<dbReference type="PANTHER" id="PTHR21098:SF0">
    <property type="entry name" value="RIBOFLAVIN SYNTHASE"/>
    <property type="match status" value="1"/>
</dbReference>
<evidence type="ECO:0000256" key="3">
    <source>
        <dbReference type="ARBA" id="ARBA00012827"/>
    </source>
</evidence>
<keyword evidence="7" id="KW-0677">Repeat</keyword>
<proteinExistence type="predicted"/>
<dbReference type="Pfam" id="PF00677">
    <property type="entry name" value="Lum_binding"/>
    <property type="match status" value="2"/>
</dbReference>
<evidence type="ECO:0000256" key="5">
    <source>
        <dbReference type="ARBA" id="ARBA00022619"/>
    </source>
</evidence>
<feature type="repeat" description="Lumazine-binding" evidence="8">
    <location>
        <begin position="2"/>
        <end position="106"/>
    </location>
</feature>
<feature type="domain" description="Lumazine-binding" evidence="9">
    <location>
        <begin position="2"/>
        <end position="106"/>
    </location>
</feature>
<comment type="function">
    <text evidence="1">Catalyzes the dismutation of two molecules of 6,7-dimethyl-8-ribityllumazine, resulting in the formation of riboflavin and 5-amino-6-(D-ribitylamino)uracil.</text>
</comment>
<dbReference type="FunFam" id="2.40.30.20:FF:000006">
    <property type="entry name" value="Riboflavin synthase, alpha subunit"/>
    <property type="match status" value="1"/>
</dbReference>
<dbReference type="FunFam" id="2.40.30.20:FF:000004">
    <property type="entry name" value="Riboflavin synthase, alpha subunit"/>
    <property type="match status" value="1"/>
</dbReference>
<dbReference type="NCBIfam" id="TIGR00187">
    <property type="entry name" value="ribE"/>
    <property type="match status" value="1"/>
</dbReference>
<evidence type="ECO:0000259" key="9">
    <source>
        <dbReference type="PROSITE" id="PS51177"/>
    </source>
</evidence>
<gene>
    <name evidence="10" type="primary">RIB5</name>
    <name evidence="10" type="ORF">HK100_011645</name>
</gene>
<dbReference type="Proteomes" id="UP001211907">
    <property type="component" value="Unassembled WGS sequence"/>
</dbReference>
<evidence type="ECO:0000256" key="1">
    <source>
        <dbReference type="ARBA" id="ARBA00002803"/>
    </source>
</evidence>